<dbReference type="EC" id="2.5.1.-" evidence="12"/>
<proteinExistence type="inferred from homology"/>
<dbReference type="FunFam" id="3.40.1180.10:FF:000002">
    <property type="entry name" value="Alkyl transferase"/>
    <property type="match status" value="1"/>
</dbReference>
<keyword evidence="6" id="KW-0256">Endoplasmic reticulum</keyword>
<evidence type="ECO:0000313" key="14">
    <source>
        <dbReference type="EMBL" id="KAH0548933.1"/>
    </source>
</evidence>
<evidence type="ECO:0000256" key="3">
    <source>
        <dbReference type="ARBA" id="ARBA00004922"/>
    </source>
</evidence>
<evidence type="ECO:0000256" key="4">
    <source>
        <dbReference type="ARBA" id="ARBA00005432"/>
    </source>
</evidence>
<dbReference type="GO" id="GO:0005789">
    <property type="term" value="C:endoplasmic reticulum membrane"/>
    <property type="evidence" value="ECO:0007669"/>
    <property type="project" value="UniProtKB-SubCell"/>
</dbReference>
<dbReference type="PANTHER" id="PTHR10291">
    <property type="entry name" value="DEHYDRODOLICHYL DIPHOSPHATE SYNTHASE FAMILY MEMBER"/>
    <property type="match status" value="1"/>
</dbReference>
<dbReference type="CDD" id="cd00475">
    <property type="entry name" value="Cis_IPPS"/>
    <property type="match status" value="1"/>
</dbReference>
<comment type="catalytic activity">
    <reaction evidence="9">
        <text>n isopentenyl diphosphate + (2E,6E)-farnesyl diphosphate = a di-trans,poly-cis-polyprenyl diphosphate + n diphosphate</text>
        <dbReference type="Rhea" id="RHEA:53008"/>
        <dbReference type="Rhea" id="RHEA-COMP:19494"/>
        <dbReference type="ChEBI" id="CHEBI:33019"/>
        <dbReference type="ChEBI" id="CHEBI:128769"/>
        <dbReference type="ChEBI" id="CHEBI:136960"/>
        <dbReference type="ChEBI" id="CHEBI:175763"/>
        <dbReference type="EC" id="2.5.1.87"/>
    </reaction>
</comment>
<evidence type="ECO:0000256" key="11">
    <source>
        <dbReference type="ARBA" id="ARBA00064670"/>
    </source>
</evidence>
<dbReference type="PROSITE" id="PS01066">
    <property type="entry name" value="UPP_SYNTHASE"/>
    <property type="match status" value="1"/>
</dbReference>
<accession>A0AAV7ICP5</accession>
<evidence type="ECO:0000256" key="8">
    <source>
        <dbReference type="ARBA" id="ARBA00023136"/>
    </source>
</evidence>
<dbReference type="GO" id="GO:0045547">
    <property type="term" value="F:ditrans,polycis-polyprenyl diphosphate synthase [(2E,6E)-farnesyl diphosphate specific] activity"/>
    <property type="evidence" value="ECO:0007669"/>
    <property type="project" value="UniProtKB-EC"/>
</dbReference>
<feature type="coiled-coil region" evidence="13">
    <location>
        <begin position="81"/>
        <end position="115"/>
    </location>
</feature>
<evidence type="ECO:0000256" key="1">
    <source>
        <dbReference type="ARBA" id="ARBA00001946"/>
    </source>
</evidence>
<comment type="function">
    <text evidence="10">With NUS1, forms the dehydrodolichyl diphosphate synthase (DDS) complex, an essential component of the dolichol monophosphate (Dol-P) biosynthetic machinery. Adds multiple copies of isopentenyl pyrophosphate (IPP) to farnesyl pyrophosphate (FPP) to produce dehydrodolichyl diphosphate (Dedol-PP), a precursor of dolichol which is utilized as a sugar carrier in protein glycosylation in the endoplasmic reticulum (ER).</text>
</comment>
<evidence type="ECO:0000256" key="12">
    <source>
        <dbReference type="RuleBase" id="RU363018"/>
    </source>
</evidence>
<comment type="cofactor">
    <cofactor evidence="1">
        <name>Mg(2+)</name>
        <dbReference type="ChEBI" id="CHEBI:18420"/>
    </cofactor>
</comment>
<evidence type="ECO:0000256" key="6">
    <source>
        <dbReference type="ARBA" id="ARBA00022824"/>
    </source>
</evidence>
<protein>
    <recommendedName>
        <fullName evidence="12">Alkyl transferase</fullName>
        <ecNumber evidence="12">2.5.1.-</ecNumber>
    </recommendedName>
</protein>
<sequence>MSWIRESTLSCLQTCAMKVLKSGQIPRHVAFIMDGNRRYANKKQYNSFIQGHTEGFNKLAETLQWCLDLGVREVTVYAFSIENFKRSKEEVQELMTLAENKFKKLLDEREKLMEHGVRICIVGNMSLISENLRKLMDEAMLITKGNSKALLNVAFAYTSRDEIVETIKSLAQKVDASQLLPEEIDEKLFAQNMYTCESADPDLIIRTSGEVRFSDFLLWQFSYSYIYFSKAFWPEFSVWDFLKAIFYYQRNCDELQRLKCYSELSNKV</sequence>
<dbReference type="EMBL" id="JAHXZJ010001864">
    <property type="protein sequence ID" value="KAH0548933.1"/>
    <property type="molecule type" value="Genomic_DNA"/>
</dbReference>
<evidence type="ECO:0000256" key="7">
    <source>
        <dbReference type="ARBA" id="ARBA00022842"/>
    </source>
</evidence>
<evidence type="ECO:0000256" key="2">
    <source>
        <dbReference type="ARBA" id="ARBA00004406"/>
    </source>
</evidence>
<dbReference type="Pfam" id="PF01255">
    <property type="entry name" value="Prenyltransf"/>
    <property type="match status" value="1"/>
</dbReference>
<comment type="pathway">
    <text evidence="3">Protein modification; protein glycosylation.</text>
</comment>
<dbReference type="PANTHER" id="PTHR10291:SF43">
    <property type="entry name" value="DEHYDRODOLICHYL DIPHOSPHATE SYNTHASE COMPLEX SUBUNIT DHDDS"/>
    <property type="match status" value="1"/>
</dbReference>
<reference evidence="14 15" key="1">
    <citation type="journal article" date="2021" name="J. Hered.">
        <title>A chromosome-level genome assembly of the parasitoid wasp, Cotesia glomerata (Hymenoptera: Braconidae).</title>
        <authorList>
            <person name="Pinto B.J."/>
            <person name="Weis J.J."/>
            <person name="Gamble T."/>
            <person name="Ode P.J."/>
            <person name="Paul R."/>
            <person name="Zaspel J.M."/>
        </authorList>
    </citation>
    <scope>NUCLEOTIDE SEQUENCE [LARGE SCALE GENOMIC DNA]</scope>
    <source>
        <strain evidence="14">CgM1</strain>
    </source>
</reference>
<name>A0AAV7ICP5_COTGL</name>
<keyword evidence="8" id="KW-0472">Membrane</keyword>
<comment type="subunit">
    <text evidence="11">Forms an active dehydrodolichyl diphosphate synthase complex with NUS1.</text>
</comment>
<dbReference type="Proteomes" id="UP000826195">
    <property type="component" value="Unassembled WGS sequence"/>
</dbReference>
<comment type="caution">
    <text evidence="14">The sequence shown here is derived from an EMBL/GenBank/DDBJ whole genome shotgun (WGS) entry which is preliminary data.</text>
</comment>
<dbReference type="Gene3D" id="3.40.1180.10">
    <property type="entry name" value="Decaprenyl diphosphate synthase-like"/>
    <property type="match status" value="1"/>
</dbReference>
<keyword evidence="5 12" id="KW-0808">Transferase</keyword>
<organism evidence="14 15">
    <name type="scientific">Cotesia glomerata</name>
    <name type="common">Lepidopteran parasitic wasp</name>
    <name type="synonym">Apanteles glomeratus</name>
    <dbReference type="NCBI Taxonomy" id="32391"/>
    <lineage>
        <taxon>Eukaryota</taxon>
        <taxon>Metazoa</taxon>
        <taxon>Ecdysozoa</taxon>
        <taxon>Arthropoda</taxon>
        <taxon>Hexapoda</taxon>
        <taxon>Insecta</taxon>
        <taxon>Pterygota</taxon>
        <taxon>Neoptera</taxon>
        <taxon>Endopterygota</taxon>
        <taxon>Hymenoptera</taxon>
        <taxon>Apocrita</taxon>
        <taxon>Ichneumonoidea</taxon>
        <taxon>Braconidae</taxon>
        <taxon>Microgastrinae</taxon>
        <taxon>Cotesia</taxon>
    </lineage>
</organism>
<dbReference type="InterPro" id="IPR018520">
    <property type="entry name" value="UPP_synth-like_CS"/>
</dbReference>
<keyword evidence="13" id="KW-0175">Coiled coil</keyword>
<dbReference type="NCBIfam" id="TIGR00055">
    <property type="entry name" value="uppS"/>
    <property type="match status" value="1"/>
</dbReference>
<evidence type="ECO:0000256" key="10">
    <source>
        <dbReference type="ARBA" id="ARBA00058504"/>
    </source>
</evidence>
<comment type="subcellular location">
    <subcellularLocation>
        <location evidence="2">Endoplasmic reticulum membrane</location>
        <topology evidence="2">Peripheral membrane protein</topology>
    </subcellularLocation>
</comment>
<evidence type="ECO:0000256" key="9">
    <source>
        <dbReference type="ARBA" id="ARBA00047353"/>
    </source>
</evidence>
<dbReference type="AlphaFoldDB" id="A0AAV7ICP5"/>
<dbReference type="InterPro" id="IPR036424">
    <property type="entry name" value="UPP_synth-like_sf"/>
</dbReference>
<evidence type="ECO:0000256" key="5">
    <source>
        <dbReference type="ARBA" id="ARBA00022679"/>
    </source>
</evidence>
<keyword evidence="15" id="KW-1185">Reference proteome</keyword>
<comment type="similarity">
    <text evidence="4 12">Belongs to the UPP synthase family.</text>
</comment>
<gene>
    <name evidence="14" type="ORF">KQX54_004457</name>
</gene>
<dbReference type="GO" id="GO:0016094">
    <property type="term" value="P:polyprenol biosynthetic process"/>
    <property type="evidence" value="ECO:0007669"/>
    <property type="project" value="TreeGrafter"/>
</dbReference>
<evidence type="ECO:0000313" key="15">
    <source>
        <dbReference type="Proteomes" id="UP000826195"/>
    </source>
</evidence>
<dbReference type="SUPFAM" id="SSF64005">
    <property type="entry name" value="Undecaprenyl diphosphate synthase"/>
    <property type="match status" value="1"/>
</dbReference>
<evidence type="ECO:0000256" key="13">
    <source>
        <dbReference type="SAM" id="Coils"/>
    </source>
</evidence>
<dbReference type="InterPro" id="IPR001441">
    <property type="entry name" value="UPP_synth-like"/>
</dbReference>
<dbReference type="HAMAP" id="MF_01139">
    <property type="entry name" value="ISPT"/>
    <property type="match status" value="1"/>
</dbReference>
<dbReference type="GO" id="GO:1904423">
    <property type="term" value="C:dehydrodolichyl diphosphate synthase complex"/>
    <property type="evidence" value="ECO:0007669"/>
    <property type="project" value="TreeGrafter"/>
</dbReference>
<keyword evidence="7" id="KW-0460">Magnesium</keyword>